<protein>
    <submittedName>
        <fullName evidence="1">Uncharacterized protein</fullName>
    </submittedName>
</protein>
<dbReference type="EMBL" id="SWFS01000340">
    <property type="protein sequence ID" value="KAA8909441.1"/>
    <property type="molecule type" value="Genomic_DNA"/>
</dbReference>
<organism evidence="1 2">
    <name type="scientific">Trichomonascus ciferrii</name>
    <dbReference type="NCBI Taxonomy" id="44093"/>
    <lineage>
        <taxon>Eukaryota</taxon>
        <taxon>Fungi</taxon>
        <taxon>Dikarya</taxon>
        <taxon>Ascomycota</taxon>
        <taxon>Saccharomycotina</taxon>
        <taxon>Dipodascomycetes</taxon>
        <taxon>Dipodascales</taxon>
        <taxon>Trichomonascaceae</taxon>
        <taxon>Trichomonascus</taxon>
        <taxon>Trichomonascus ciferrii complex</taxon>
    </lineage>
</organism>
<dbReference type="AlphaFoldDB" id="A0A642V0Q7"/>
<evidence type="ECO:0000313" key="1">
    <source>
        <dbReference type="EMBL" id="KAA8909441.1"/>
    </source>
</evidence>
<evidence type="ECO:0000313" key="2">
    <source>
        <dbReference type="Proteomes" id="UP000761534"/>
    </source>
</evidence>
<gene>
    <name evidence="1" type="ORF">TRICI_004508</name>
</gene>
<proteinExistence type="predicted"/>
<name>A0A642V0Q7_9ASCO</name>
<dbReference type="VEuPathDB" id="FungiDB:TRICI_004508"/>
<sequence length="165" mass="18276">MEEPDYAEKEYKEGKSSTPFFKSKLYANICFSRLCRRIVCLKSILASNIVTNGCLASTSRTFPIPAVGFLGPAPDPRYSPFRGESPSPKQNNLFVSGLAIRTTPSGIQKDIGSFVEPFDLHVQPRSCDPFCGGLVQPNFSAYFIISRIPAYMSILDEITFDARGF</sequence>
<comment type="caution">
    <text evidence="1">The sequence shown here is derived from an EMBL/GenBank/DDBJ whole genome shotgun (WGS) entry which is preliminary data.</text>
</comment>
<dbReference type="Proteomes" id="UP000761534">
    <property type="component" value="Unassembled WGS sequence"/>
</dbReference>
<keyword evidence="2" id="KW-1185">Reference proteome</keyword>
<reference evidence="1" key="1">
    <citation type="journal article" date="2019" name="G3 (Bethesda)">
        <title>Genome Assemblies of Two Rare Opportunistic Yeast Pathogens: Diutina rugosa (syn. Candida rugosa) and Trichomonascus ciferrii (syn. Candida ciferrii).</title>
        <authorList>
            <person name="Mixao V."/>
            <person name="Saus E."/>
            <person name="Hansen A.P."/>
            <person name="Lass-Florl C."/>
            <person name="Gabaldon T."/>
        </authorList>
    </citation>
    <scope>NUCLEOTIDE SEQUENCE</scope>
    <source>
        <strain evidence="1">CBS 4856</strain>
    </source>
</reference>
<accession>A0A642V0Q7</accession>